<evidence type="ECO:0000313" key="2">
    <source>
        <dbReference type="Proteomes" id="UP000777935"/>
    </source>
</evidence>
<sequence>MTLLSSAMNDMSNNVHIYRELFDTVPNDRFSVLEVNSGEELQGFAYAAVLEKPVRLSLKRVLSLLWSRIFVFSEEWDMDGSKDLDRVWEYALSGNYMNQAFQRFVTRGRFSSIEPISARKQIRNLMHNLRFDESTKQSRPRRGFSEHCFGQISSICEFHDRLAGAEFLQAFEITNDWNDVSYFFETPKHFGYFEWGTSA</sequence>
<reference evidence="1 2" key="1">
    <citation type="submission" date="2020-06" db="EMBL/GenBank/DDBJ databases">
        <title>Sulfitobacter algicola sp. nov., isolated from green algae.</title>
        <authorList>
            <person name="Wang C."/>
        </authorList>
    </citation>
    <scope>NUCLEOTIDE SEQUENCE [LARGE SCALE GENOMIC DNA]</scope>
    <source>
        <strain evidence="1 2">1151</strain>
    </source>
</reference>
<accession>A0ABX2IPF5</accession>
<dbReference type="RefSeq" id="WP_174136480.1">
    <property type="nucleotide sequence ID" value="NZ_JABUFE010000003.1"/>
</dbReference>
<evidence type="ECO:0008006" key="3">
    <source>
        <dbReference type="Google" id="ProtNLM"/>
    </source>
</evidence>
<evidence type="ECO:0000313" key="1">
    <source>
        <dbReference type="EMBL" id="NSX54435.1"/>
    </source>
</evidence>
<gene>
    <name evidence="1" type="ORF">HRQ87_06430</name>
</gene>
<organism evidence="1 2">
    <name type="scientific">Parasulfitobacter algicola</name>
    <dbReference type="NCBI Taxonomy" id="2614809"/>
    <lineage>
        <taxon>Bacteria</taxon>
        <taxon>Pseudomonadati</taxon>
        <taxon>Pseudomonadota</taxon>
        <taxon>Alphaproteobacteria</taxon>
        <taxon>Rhodobacterales</taxon>
        <taxon>Roseobacteraceae</taxon>
        <taxon>Parasulfitobacter</taxon>
    </lineage>
</organism>
<dbReference type="EMBL" id="JABUFE010000003">
    <property type="protein sequence ID" value="NSX54435.1"/>
    <property type="molecule type" value="Genomic_DNA"/>
</dbReference>
<name>A0ABX2IPF5_9RHOB</name>
<keyword evidence="2" id="KW-1185">Reference proteome</keyword>
<protein>
    <recommendedName>
        <fullName evidence="3">DUF4375 domain-containing protein</fullName>
    </recommendedName>
</protein>
<comment type="caution">
    <text evidence="1">The sequence shown here is derived from an EMBL/GenBank/DDBJ whole genome shotgun (WGS) entry which is preliminary data.</text>
</comment>
<dbReference type="Proteomes" id="UP000777935">
    <property type="component" value="Unassembled WGS sequence"/>
</dbReference>
<proteinExistence type="predicted"/>